<dbReference type="Gene3D" id="3.90.1640.10">
    <property type="entry name" value="inorganic pyrophosphatase (n-terminal core)"/>
    <property type="match status" value="1"/>
</dbReference>
<dbReference type="PANTHER" id="PTHR12112">
    <property type="entry name" value="BNIP - RELATED"/>
    <property type="match status" value="1"/>
</dbReference>
<organism evidence="6 7">
    <name type="scientific">Schizosaccharomyces cryophilus (strain OY26 / ATCC MYA-4695 / CBS 11777 / NBRC 106824 / NRRL Y48691)</name>
    <name type="common">Fission yeast</name>
    <dbReference type="NCBI Taxonomy" id="653667"/>
    <lineage>
        <taxon>Eukaryota</taxon>
        <taxon>Fungi</taxon>
        <taxon>Dikarya</taxon>
        <taxon>Ascomycota</taxon>
        <taxon>Taphrinomycotina</taxon>
        <taxon>Schizosaccharomycetes</taxon>
        <taxon>Schizosaccharomycetales</taxon>
        <taxon>Schizosaccharomycetaceae</taxon>
        <taxon>Schizosaccharomyces</taxon>
    </lineage>
</organism>
<dbReference type="InterPro" id="IPR004097">
    <property type="entry name" value="DHHA2"/>
</dbReference>
<dbReference type="EMBL" id="KE546991">
    <property type="protein sequence ID" value="EPY51497.1"/>
    <property type="molecule type" value="Genomic_DNA"/>
</dbReference>
<gene>
    <name evidence="6" type="ORF">SPOG_02669</name>
</gene>
<dbReference type="GO" id="GO:0004309">
    <property type="term" value="F:exopolyphosphatase activity"/>
    <property type="evidence" value="ECO:0007669"/>
    <property type="project" value="TreeGrafter"/>
</dbReference>
<keyword evidence="3" id="KW-0378">Hydrolase</keyword>
<evidence type="ECO:0000256" key="3">
    <source>
        <dbReference type="ARBA" id="ARBA00022801"/>
    </source>
</evidence>
<evidence type="ECO:0000313" key="6">
    <source>
        <dbReference type="EMBL" id="EPY51497.1"/>
    </source>
</evidence>
<dbReference type="GO" id="GO:0005737">
    <property type="term" value="C:cytoplasm"/>
    <property type="evidence" value="ECO:0007669"/>
    <property type="project" value="InterPro"/>
</dbReference>
<dbReference type="GeneID" id="25036991"/>
<dbReference type="OMA" id="TMTIFFN"/>
<comment type="cofactor">
    <cofactor evidence="1">
        <name>Mn(2+)</name>
        <dbReference type="ChEBI" id="CHEBI:29035"/>
    </cofactor>
</comment>
<keyword evidence="2" id="KW-0479">Metal-binding</keyword>
<keyword evidence="4" id="KW-0464">Manganese</keyword>
<evidence type="ECO:0000259" key="5">
    <source>
        <dbReference type="SMART" id="SM01131"/>
    </source>
</evidence>
<dbReference type="Proteomes" id="UP000015464">
    <property type="component" value="Unassembled WGS sequence"/>
</dbReference>
<sequence length="380" mass="43527">MSFPSKLAKLLESNYKQYFQIVSETSANLQTKNLTFVSGNESADLDSCATSIVYAYFLQHKLRERCVVPFFNIPKNELRLRPELLCLLDMLKLHTDNLIFLNEVATVPERFYSSPIHLVDHNALDRKEVAKFKGSVEGVIDHHKDEGNYLHANPRIIKECGSCSTLVSQYFMDLLKSLHESTESQKEAEDIAVLALGPLLIDTGNLKNEKTTDTDVEVAEQLFQFVPSGWDRDEFFNTLKDRKGSFKGFSFMDLLHRDLKQYAPGNVSISYPSIGKGIDWIVEKRNNWQQELKEFAEEKQTDLVIIGLSLSKKEEFRRQMILYRRTKQGGSFAEKFLEKHQKDLGLELLANIEGNTIVVFNQRNSAASRKKVVPMIMDCI</sequence>
<dbReference type="AlphaFoldDB" id="S9X316"/>
<dbReference type="SUPFAM" id="SSF64182">
    <property type="entry name" value="DHH phosphoesterases"/>
    <property type="match status" value="1"/>
</dbReference>
<dbReference type="Gene3D" id="3.10.310.20">
    <property type="entry name" value="DHHA2 domain"/>
    <property type="match status" value="1"/>
</dbReference>
<feature type="domain" description="DHHA2" evidence="5">
    <location>
        <begin position="236"/>
        <end position="380"/>
    </location>
</feature>
<dbReference type="InterPro" id="IPR001667">
    <property type="entry name" value="DDH_dom"/>
</dbReference>
<evidence type="ECO:0000256" key="2">
    <source>
        <dbReference type="ARBA" id="ARBA00022723"/>
    </source>
</evidence>
<reference evidence="6 7" key="1">
    <citation type="journal article" date="2011" name="Science">
        <title>Comparative functional genomics of the fission yeasts.</title>
        <authorList>
            <person name="Rhind N."/>
            <person name="Chen Z."/>
            <person name="Yassour M."/>
            <person name="Thompson D.A."/>
            <person name="Haas B.J."/>
            <person name="Habib N."/>
            <person name="Wapinski I."/>
            <person name="Roy S."/>
            <person name="Lin M.F."/>
            <person name="Heiman D.I."/>
            <person name="Young S.K."/>
            <person name="Furuya K."/>
            <person name="Guo Y."/>
            <person name="Pidoux A."/>
            <person name="Chen H.M."/>
            <person name="Robbertse B."/>
            <person name="Goldberg J.M."/>
            <person name="Aoki K."/>
            <person name="Bayne E.H."/>
            <person name="Berlin A.M."/>
            <person name="Desjardins C.A."/>
            <person name="Dobbs E."/>
            <person name="Dukaj L."/>
            <person name="Fan L."/>
            <person name="FitzGerald M.G."/>
            <person name="French C."/>
            <person name="Gujja S."/>
            <person name="Hansen K."/>
            <person name="Keifenheim D."/>
            <person name="Levin J.Z."/>
            <person name="Mosher R.A."/>
            <person name="Mueller C.A."/>
            <person name="Pfiffner J."/>
            <person name="Priest M."/>
            <person name="Russ C."/>
            <person name="Smialowska A."/>
            <person name="Swoboda P."/>
            <person name="Sykes S.M."/>
            <person name="Vaughn M."/>
            <person name="Vengrova S."/>
            <person name="Yoder R."/>
            <person name="Zeng Q."/>
            <person name="Allshire R."/>
            <person name="Baulcombe D."/>
            <person name="Birren B.W."/>
            <person name="Brown W."/>
            <person name="Ekwall K."/>
            <person name="Kellis M."/>
            <person name="Leatherwood J."/>
            <person name="Levin H."/>
            <person name="Margalit H."/>
            <person name="Martienssen R."/>
            <person name="Nieduszynski C.A."/>
            <person name="Spatafora J.W."/>
            <person name="Friedman N."/>
            <person name="Dalgaard J.Z."/>
            <person name="Baumann P."/>
            <person name="Niki H."/>
            <person name="Regev A."/>
            <person name="Nusbaum C."/>
        </authorList>
    </citation>
    <scope>NUCLEOTIDE SEQUENCE [LARGE SCALE GENOMIC DNA]</scope>
    <source>
        <strain evidence="7">OY26 / ATCC MYA-4695 / CBS 11777 / NBRC 106824 / NRRL Y48691</strain>
    </source>
</reference>
<dbReference type="SMART" id="SM01131">
    <property type="entry name" value="DHHA2"/>
    <property type="match status" value="1"/>
</dbReference>
<dbReference type="Pfam" id="PF01368">
    <property type="entry name" value="DHH"/>
    <property type="match status" value="1"/>
</dbReference>
<dbReference type="eggNOG" id="KOG4129">
    <property type="taxonomic scope" value="Eukaryota"/>
</dbReference>
<dbReference type="HOGENOM" id="CLU_019358_1_0_1"/>
<dbReference type="InterPro" id="IPR038222">
    <property type="entry name" value="DHHA2_dom_sf"/>
</dbReference>
<proteinExistence type="predicted"/>
<name>S9X316_SCHCR</name>
<dbReference type="Pfam" id="PF02833">
    <property type="entry name" value="DHHA2"/>
    <property type="match status" value="1"/>
</dbReference>
<dbReference type="OrthoDB" id="374045at2759"/>
<evidence type="ECO:0000313" key="7">
    <source>
        <dbReference type="Proteomes" id="UP000015464"/>
    </source>
</evidence>
<evidence type="ECO:0000256" key="4">
    <source>
        <dbReference type="ARBA" id="ARBA00023211"/>
    </source>
</evidence>
<keyword evidence="7" id="KW-1185">Reference proteome</keyword>
<accession>S9X316</accession>
<evidence type="ECO:0000256" key="1">
    <source>
        <dbReference type="ARBA" id="ARBA00001936"/>
    </source>
</evidence>
<protein>
    <submittedName>
        <fullName evidence="6">Exopolyphosphatase</fullName>
    </submittedName>
</protein>
<dbReference type="InterPro" id="IPR038763">
    <property type="entry name" value="DHH_sf"/>
</dbReference>
<dbReference type="GO" id="GO:0046872">
    <property type="term" value="F:metal ion binding"/>
    <property type="evidence" value="ECO:0007669"/>
    <property type="project" value="UniProtKB-KW"/>
</dbReference>
<dbReference type="RefSeq" id="XP_013024064.1">
    <property type="nucleotide sequence ID" value="XM_013168610.1"/>
</dbReference>
<dbReference type="PANTHER" id="PTHR12112:SF39">
    <property type="entry name" value="EG:152A3.5 PROTEIN (FBGN0003116_PN PROTEIN)"/>
    <property type="match status" value="1"/>
</dbReference>
<dbReference type="STRING" id="653667.S9X316"/>